<evidence type="ECO:0000256" key="1">
    <source>
        <dbReference type="ARBA" id="ARBA00022729"/>
    </source>
</evidence>
<evidence type="ECO:0000313" key="4">
    <source>
        <dbReference type="Proteomes" id="UP000544872"/>
    </source>
</evidence>
<organism evidence="3 4">
    <name type="scientific">Novispirillum itersonii</name>
    <name type="common">Aquaspirillum itersonii</name>
    <dbReference type="NCBI Taxonomy" id="189"/>
    <lineage>
        <taxon>Bacteria</taxon>
        <taxon>Pseudomonadati</taxon>
        <taxon>Pseudomonadota</taxon>
        <taxon>Alphaproteobacteria</taxon>
        <taxon>Rhodospirillales</taxon>
        <taxon>Novispirillaceae</taxon>
        <taxon>Novispirillum</taxon>
    </lineage>
</organism>
<dbReference type="PANTHER" id="PTHR33376">
    <property type="match status" value="1"/>
</dbReference>
<dbReference type="PANTHER" id="PTHR33376:SF5">
    <property type="entry name" value="EXTRACYTOPLASMIC SOLUTE RECEPTOR PROTEIN"/>
    <property type="match status" value="1"/>
</dbReference>
<evidence type="ECO:0000256" key="2">
    <source>
        <dbReference type="SAM" id="SignalP"/>
    </source>
</evidence>
<dbReference type="Gene3D" id="3.40.190.170">
    <property type="entry name" value="Bacterial extracellular solute-binding protein, family 7"/>
    <property type="match status" value="1"/>
</dbReference>
<dbReference type="Proteomes" id="UP000544872">
    <property type="component" value="Unassembled WGS sequence"/>
</dbReference>
<dbReference type="InterPro" id="IPR006311">
    <property type="entry name" value="TAT_signal"/>
</dbReference>
<accession>A0A7X0DLZ1</accession>
<keyword evidence="4" id="KW-1185">Reference proteome</keyword>
<protein>
    <submittedName>
        <fullName evidence="3">TRAP-type C4-dicarboxylate transport system substrate-binding protein</fullName>
    </submittedName>
</protein>
<dbReference type="EMBL" id="JACIIX010000001">
    <property type="protein sequence ID" value="MBB6208682.1"/>
    <property type="molecule type" value="Genomic_DNA"/>
</dbReference>
<keyword evidence="1 2" id="KW-0732">Signal</keyword>
<gene>
    <name evidence="3" type="ORF">FHS48_000063</name>
</gene>
<proteinExistence type="predicted"/>
<dbReference type="GO" id="GO:0055085">
    <property type="term" value="P:transmembrane transport"/>
    <property type="evidence" value="ECO:0007669"/>
    <property type="project" value="InterPro"/>
</dbReference>
<comment type="caution">
    <text evidence="3">The sequence shown here is derived from an EMBL/GenBank/DDBJ whole genome shotgun (WGS) entry which is preliminary data.</text>
</comment>
<dbReference type="AlphaFoldDB" id="A0A7X0DLZ1"/>
<dbReference type="Pfam" id="PF03480">
    <property type="entry name" value="DctP"/>
    <property type="match status" value="1"/>
</dbReference>
<evidence type="ECO:0000313" key="3">
    <source>
        <dbReference type="EMBL" id="MBB6208682.1"/>
    </source>
</evidence>
<dbReference type="InterPro" id="IPR018389">
    <property type="entry name" value="DctP_fam"/>
</dbReference>
<dbReference type="PROSITE" id="PS51318">
    <property type="entry name" value="TAT"/>
    <property type="match status" value="1"/>
</dbReference>
<reference evidence="3 4" key="1">
    <citation type="submission" date="2020-08" db="EMBL/GenBank/DDBJ databases">
        <title>Genomic Encyclopedia of Type Strains, Phase IV (KMG-IV): sequencing the most valuable type-strain genomes for metagenomic binning, comparative biology and taxonomic classification.</title>
        <authorList>
            <person name="Goeker M."/>
        </authorList>
    </citation>
    <scope>NUCLEOTIDE SEQUENCE [LARGE SCALE GENOMIC DNA]</scope>
    <source>
        <strain evidence="3 4">DSM 11590</strain>
    </source>
</reference>
<sequence>MTKTSLRRGLTAACAAAALSFALSGTAASATETLNIQSSFNAGDFTMQYLTEHWLPKVPQVTGGRYAITLKPNGSVVPAKETIDATASGVLDGDFTSVNYFSGLEPAFAIMADLISGYDTPEQMLGFCKTDQGEAMEQKIVDTVAHGDVQVVGCGPYSRESLPARVPINGFADMKGKKIRAPEGLASAVFAAAGASPVSIPFSEVYGALEKGIVDAADASAYINNATTGLHDVASYPLYPGIHSMPLMQFTLSKDRWSKMSAADRAALRDWWYAAMEDLIKVVDEQDRARVASDRAAGKIHIINWAQNDRDRMRGVARGEWLKYADKSPLAREALNAHIAYMKKIGLFKD</sequence>
<dbReference type="InterPro" id="IPR038404">
    <property type="entry name" value="TRAP_DctP_sf"/>
</dbReference>
<dbReference type="NCBIfam" id="NF037995">
    <property type="entry name" value="TRAP_S1"/>
    <property type="match status" value="1"/>
</dbReference>
<name>A0A7X0DLZ1_NOVIT</name>
<dbReference type="RefSeq" id="WP_184259870.1">
    <property type="nucleotide sequence ID" value="NZ_JACIIX010000001.1"/>
</dbReference>
<feature type="signal peptide" evidence="2">
    <location>
        <begin position="1"/>
        <end position="30"/>
    </location>
</feature>
<feature type="chain" id="PRO_5030602832" evidence="2">
    <location>
        <begin position="31"/>
        <end position="350"/>
    </location>
</feature>